<dbReference type="Proteomes" id="UP001209878">
    <property type="component" value="Unassembled WGS sequence"/>
</dbReference>
<name>A0AAD9P322_RIDPI</name>
<protein>
    <recommendedName>
        <fullName evidence="1">5-aminolevulinate synthase presequence domain-containing protein</fullName>
    </recommendedName>
</protein>
<dbReference type="EMBL" id="JAODUO010000176">
    <property type="protein sequence ID" value="KAK2187149.1"/>
    <property type="molecule type" value="Genomic_DNA"/>
</dbReference>
<dbReference type="Pfam" id="PF09029">
    <property type="entry name" value="Preseq_ALAS"/>
    <property type="match status" value="1"/>
</dbReference>
<dbReference type="AlphaFoldDB" id="A0AAD9P322"/>
<organism evidence="2 3">
    <name type="scientific">Ridgeia piscesae</name>
    <name type="common">Tubeworm</name>
    <dbReference type="NCBI Taxonomy" id="27915"/>
    <lineage>
        <taxon>Eukaryota</taxon>
        <taxon>Metazoa</taxon>
        <taxon>Spiralia</taxon>
        <taxon>Lophotrochozoa</taxon>
        <taxon>Annelida</taxon>
        <taxon>Polychaeta</taxon>
        <taxon>Sedentaria</taxon>
        <taxon>Canalipalpata</taxon>
        <taxon>Sabellida</taxon>
        <taxon>Siboglinidae</taxon>
        <taxon>Ridgeia</taxon>
    </lineage>
</organism>
<accession>A0AAD9P322</accession>
<evidence type="ECO:0000313" key="2">
    <source>
        <dbReference type="EMBL" id="KAK2187149.1"/>
    </source>
</evidence>
<evidence type="ECO:0000313" key="3">
    <source>
        <dbReference type="Proteomes" id="UP001209878"/>
    </source>
</evidence>
<keyword evidence="3" id="KW-1185">Reference proteome</keyword>
<evidence type="ECO:0000259" key="1">
    <source>
        <dbReference type="Pfam" id="PF09029"/>
    </source>
</evidence>
<dbReference type="GO" id="GO:0003870">
    <property type="term" value="F:5-aminolevulinate synthase activity"/>
    <property type="evidence" value="ECO:0007669"/>
    <property type="project" value="InterPro"/>
</dbReference>
<comment type="caution">
    <text evidence="2">The sequence shown here is derived from an EMBL/GenBank/DDBJ whole genome shotgun (WGS) entry which is preliminary data.</text>
</comment>
<sequence>MFRLTRGVMKALKCPFLTRIPIGQVKQHASELLTFADHCPVMGHVMRYSVLANNETPILQGMWASNVPIPSPQPPIS</sequence>
<dbReference type="GO" id="GO:0030170">
    <property type="term" value="F:pyridoxal phosphate binding"/>
    <property type="evidence" value="ECO:0007669"/>
    <property type="project" value="InterPro"/>
</dbReference>
<proteinExistence type="predicted"/>
<reference evidence="2" key="1">
    <citation type="journal article" date="2023" name="Mol. Biol. Evol.">
        <title>Third-Generation Sequencing Reveals the Adaptive Role of the Epigenome in Three Deep-Sea Polychaetes.</title>
        <authorList>
            <person name="Perez M."/>
            <person name="Aroh O."/>
            <person name="Sun Y."/>
            <person name="Lan Y."/>
            <person name="Juniper S.K."/>
            <person name="Young C.R."/>
            <person name="Angers B."/>
            <person name="Qian P.Y."/>
        </authorList>
    </citation>
    <scope>NUCLEOTIDE SEQUENCE</scope>
    <source>
        <strain evidence="2">R07B-5</strain>
    </source>
</reference>
<dbReference type="InterPro" id="IPR015118">
    <property type="entry name" value="5aminolev_synth_preseq"/>
</dbReference>
<dbReference type="GO" id="GO:0006778">
    <property type="term" value="P:porphyrin-containing compound metabolic process"/>
    <property type="evidence" value="ECO:0007669"/>
    <property type="project" value="InterPro"/>
</dbReference>
<dbReference type="GO" id="GO:0005759">
    <property type="term" value="C:mitochondrial matrix"/>
    <property type="evidence" value="ECO:0007669"/>
    <property type="project" value="InterPro"/>
</dbReference>
<gene>
    <name evidence="2" type="ORF">NP493_173g00020</name>
</gene>
<feature type="domain" description="5-aminolevulinate synthase presequence" evidence="1">
    <location>
        <begin position="13"/>
        <end position="54"/>
    </location>
</feature>